<dbReference type="Proteomes" id="UP001165085">
    <property type="component" value="Unassembled WGS sequence"/>
</dbReference>
<name>A0A9W7ARS3_9STRA</name>
<dbReference type="Pfam" id="PF00169">
    <property type="entry name" value="PH"/>
    <property type="match status" value="2"/>
</dbReference>
<evidence type="ECO:0000259" key="2">
    <source>
        <dbReference type="PROSITE" id="PS50003"/>
    </source>
</evidence>
<sequence length="331" mass="37376">MGCCCSSNGEDPATRLDYNEPDPEDLKKPILTPHTKDNLDQDEITPTSTRRRGSSKLFDDALSPPPTTTHIVKRGFLTKEGHRRKNWTKRYFILSAGVLSYYEKALDEYPFASGFKGHITLRDSEVSTFIGKDLKLRLTIKKSKADESGGKAFLQMKGSNDDETHEWARSVAEELDKTNGTTSRNASKEDEMQDVTAEDQPQRTNVDAVKSMRMSFSQQGKQGVKRAGWGKKKGSLRKNWKNRYFVLADGWLSYYAKGPPHVSDRKGQLPMDGCRIERVVDAKGIKIVSPIQGRTLHVEFEDDVEEWQDALECAINVIGSLRVNRSEWNIG</sequence>
<feature type="domain" description="PH" evidence="2">
    <location>
        <begin position="70"/>
        <end position="176"/>
    </location>
</feature>
<dbReference type="AlphaFoldDB" id="A0A9W7ARS3"/>
<dbReference type="PROSITE" id="PS50003">
    <property type="entry name" value="PH_DOMAIN"/>
    <property type="match status" value="2"/>
</dbReference>
<feature type="region of interest" description="Disordered" evidence="1">
    <location>
        <begin position="1"/>
        <end position="65"/>
    </location>
</feature>
<dbReference type="EMBL" id="BRXY01000190">
    <property type="protein sequence ID" value="GMH75466.1"/>
    <property type="molecule type" value="Genomic_DNA"/>
</dbReference>
<feature type="domain" description="PH" evidence="2">
    <location>
        <begin position="223"/>
        <end position="316"/>
    </location>
</feature>
<dbReference type="SUPFAM" id="SSF50729">
    <property type="entry name" value="PH domain-like"/>
    <property type="match status" value="2"/>
</dbReference>
<dbReference type="PANTHER" id="PTHR14336:SF8">
    <property type="entry name" value="PROTEIN OPY1"/>
    <property type="match status" value="1"/>
</dbReference>
<proteinExistence type="predicted"/>
<feature type="compositionally biased region" description="Basic and acidic residues" evidence="1">
    <location>
        <begin position="12"/>
        <end position="39"/>
    </location>
</feature>
<evidence type="ECO:0000313" key="3">
    <source>
        <dbReference type="EMBL" id="GMH75466.1"/>
    </source>
</evidence>
<comment type="caution">
    <text evidence="3">The sequence shown here is derived from an EMBL/GenBank/DDBJ whole genome shotgun (WGS) entry which is preliminary data.</text>
</comment>
<dbReference type="InterPro" id="IPR001849">
    <property type="entry name" value="PH_domain"/>
</dbReference>
<dbReference type="PANTHER" id="PTHR14336">
    <property type="entry name" value="TANDEM PH DOMAIN CONTAINING PROTEIN"/>
    <property type="match status" value="1"/>
</dbReference>
<dbReference type="SMART" id="SM00233">
    <property type="entry name" value="PH"/>
    <property type="match status" value="2"/>
</dbReference>
<evidence type="ECO:0000256" key="1">
    <source>
        <dbReference type="SAM" id="MobiDB-lite"/>
    </source>
</evidence>
<dbReference type="InterPro" id="IPR051707">
    <property type="entry name" value="PI-Interact_SigTrans_Reg"/>
</dbReference>
<organism evidence="3 4">
    <name type="scientific">Triparma strigata</name>
    <dbReference type="NCBI Taxonomy" id="1606541"/>
    <lineage>
        <taxon>Eukaryota</taxon>
        <taxon>Sar</taxon>
        <taxon>Stramenopiles</taxon>
        <taxon>Ochrophyta</taxon>
        <taxon>Bolidophyceae</taxon>
        <taxon>Parmales</taxon>
        <taxon>Triparmaceae</taxon>
        <taxon>Triparma</taxon>
    </lineage>
</organism>
<keyword evidence="4" id="KW-1185">Reference proteome</keyword>
<gene>
    <name evidence="3" type="ORF">TrST_g13081</name>
</gene>
<protein>
    <recommendedName>
        <fullName evidence="2">PH domain-containing protein</fullName>
    </recommendedName>
</protein>
<accession>A0A9W7ARS3</accession>
<evidence type="ECO:0000313" key="4">
    <source>
        <dbReference type="Proteomes" id="UP001165085"/>
    </source>
</evidence>
<feature type="region of interest" description="Disordered" evidence="1">
    <location>
        <begin position="174"/>
        <end position="204"/>
    </location>
</feature>
<reference evidence="4" key="1">
    <citation type="journal article" date="2023" name="Commun. Biol.">
        <title>Genome analysis of Parmales, the sister group of diatoms, reveals the evolutionary specialization of diatoms from phago-mixotrophs to photoautotrophs.</title>
        <authorList>
            <person name="Ban H."/>
            <person name="Sato S."/>
            <person name="Yoshikawa S."/>
            <person name="Yamada K."/>
            <person name="Nakamura Y."/>
            <person name="Ichinomiya M."/>
            <person name="Sato N."/>
            <person name="Blanc-Mathieu R."/>
            <person name="Endo H."/>
            <person name="Kuwata A."/>
            <person name="Ogata H."/>
        </authorList>
    </citation>
    <scope>NUCLEOTIDE SEQUENCE [LARGE SCALE GENOMIC DNA]</scope>
    <source>
        <strain evidence="4">NIES 3701</strain>
    </source>
</reference>
<dbReference type="Gene3D" id="2.30.29.30">
    <property type="entry name" value="Pleckstrin-homology domain (PH domain)/Phosphotyrosine-binding domain (PTB)"/>
    <property type="match status" value="2"/>
</dbReference>
<dbReference type="OrthoDB" id="185175at2759"/>
<dbReference type="InterPro" id="IPR011993">
    <property type="entry name" value="PH-like_dom_sf"/>
</dbReference>